<feature type="domain" description="PpiC" evidence="8">
    <location>
        <begin position="282"/>
        <end position="382"/>
    </location>
</feature>
<feature type="domain" description="PpiC" evidence="8">
    <location>
        <begin position="171"/>
        <end position="272"/>
    </location>
</feature>
<evidence type="ECO:0000256" key="5">
    <source>
        <dbReference type="ARBA" id="ARBA00023186"/>
    </source>
</evidence>
<dbReference type="RefSeq" id="WP_025901207.1">
    <property type="nucleotide sequence ID" value="NZ_ATMJ01000019.1"/>
</dbReference>
<dbReference type="GO" id="GO:0050821">
    <property type="term" value="P:protein stabilization"/>
    <property type="evidence" value="ECO:0007669"/>
    <property type="project" value="InterPro"/>
</dbReference>
<feature type="signal peptide" evidence="7">
    <location>
        <begin position="1"/>
        <end position="20"/>
    </location>
</feature>
<evidence type="ECO:0000256" key="7">
    <source>
        <dbReference type="HAMAP-Rule" id="MF_01183"/>
    </source>
</evidence>
<keyword evidence="5 7" id="KW-0143">Chaperone</keyword>
<dbReference type="Proteomes" id="UP000028602">
    <property type="component" value="Unassembled WGS sequence"/>
</dbReference>
<dbReference type="InterPro" id="IPR000297">
    <property type="entry name" value="PPIase_PpiC"/>
</dbReference>
<reference evidence="9 10" key="1">
    <citation type="submission" date="2014-05" db="EMBL/GenBank/DDBJ databases">
        <title>ATOL: Assembling a taxonomically balanced genome-scale reconstruction of the evolutionary history of the Enterobacteriaceae.</title>
        <authorList>
            <person name="Plunkett G.III."/>
            <person name="Neeno-Eckwall E.C."/>
            <person name="Glasner J.D."/>
            <person name="Perna N.T."/>
        </authorList>
    </citation>
    <scope>NUCLEOTIDE SEQUENCE [LARGE SCALE GENOMIC DNA]</scope>
    <source>
        <strain evidence="9 10">ATCC 33301</strain>
    </source>
</reference>
<dbReference type="InterPro" id="IPR046357">
    <property type="entry name" value="PPIase_dom_sf"/>
</dbReference>
<dbReference type="InterPro" id="IPR015391">
    <property type="entry name" value="SurA_N"/>
</dbReference>
<sequence length="430" mass="47760" precursor="true">MKNWRMLILCVALKATTALAAPQMIDKVAAIVNNGVVLESDVDNLMSTVKTQAKEAGQQLPDDQTLRHQILEREIMDSIITQMGQRAGLQISDQQLDQAIQNIAAQNHLSMDQLRSRLTYDGVNYNDYRNQIRKEMLIAEVRNNEVRSRITILPEEVNNLAKQISSQNVPGTEVNLSMILLPLPENPTQQQVDEEEALAKKLVGELKNGADFGKMAVTYSADPQALKGGNMGWGKIEELPGLFSQALSAAHKGDIVGPIRSGVGFHILKVNDMRGESQNVSVTEVHARHILIKITPIMSDQQAHAKIEQIAAEIRAGKITFADAANKYSDDPGSANLGGDLGWASPNIYDPAFRDAVMQLKKGQLSQPVRSSFGWHLIQLLDTRQVDRTDEVAKDRAYNILFNRKFAEEAQTWMQEERASAYVKILDNND</sequence>
<dbReference type="InterPro" id="IPR023034">
    <property type="entry name" value="PPIase_SurA"/>
</dbReference>
<dbReference type="OrthoDB" id="14196at2"/>
<dbReference type="EMBL" id="JMPR01000020">
    <property type="protein sequence ID" value="KFD20618.1"/>
    <property type="molecule type" value="Genomic_DNA"/>
</dbReference>
<dbReference type="GO" id="GO:0042277">
    <property type="term" value="F:peptide binding"/>
    <property type="evidence" value="ECO:0007669"/>
    <property type="project" value="InterPro"/>
</dbReference>
<dbReference type="eggNOG" id="COG0760">
    <property type="taxonomic scope" value="Bacteria"/>
</dbReference>
<dbReference type="GO" id="GO:0051082">
    <property type="term" value="F:unfolded protein binding"/>
    <property type="evidence" value="ECO:0007669"/>
    <property type="project" value="UniProtKB-UniRule"/>
</dbReference>
<dbReference type="PANTHER" id="PTHR47637:SF1">
    <property type="entry name" value="CHAPERONE SURA"/>
    <property type="match status" value="1"/>
</dbReference>
<dbReference type="InterPro" id="IPR027304">
    <property type="entry name" value="Trigger_fact/SurA_dom_sf"/>
</dbReference>
<dbReference type="Gene3D" id="1.10.4030.10">
    <property type="entry name" value="Porin chaperone SurA, peptide-binding domain"/>
    <property type="match status" value="2"/>
</dbReference>
<proteinExistence type="inferred from homology"/>
<dbReference type="HAMAP" id="MF_01183">
    <property type="entry name" value="Chaperone_SurA"/>
    <property type="match status" value="1"/>
</dbReference>
<keyword evidence="4 7" id="KW-0697">Rotamase</keyword>
<dbReference type="GO" id="GO:0043165">
    <property type="term" value="P:Gram-negative-bacterium-type cell outer membrane assembly"/>
    <property type="evidence" value="ECO:0007669"/>
    <property type="project" value="InterPro"/>
</dbReference>
<dbReference type="SUPFAM" id="SSF54534">
    <property type="entry name" value="FKBP-like"/>
    <property type="match status" value="2"/>
</dbReference>
<comment type="domain">
    <text evidence="7">The PPIase activity resides only in the second parvulin domain. The N-terminal region and the C-terminal tail are necessary and sufficient for the chaperone activity of SurA. The PPIase activity is dispensable for SurA to function as a chaperone. The N-terminal region and the C-terminal tail are also required for porin recognition.</text>
</comment>
<evidence type="ECO:0000256" key="6">
    <source>
        <dbReference type="ARBA" id="ARBA00023235"/>
    </source>
</evidence>
<evidence type="ECO:0000259" key="8">
    <source>
        <dbReference type="PROSITE" id="PS50198"/>
    </source>
</evidence>
<feature type="chain" id="PRO_5008982277" description="Chaperone SurA" evidence="7">
    <location>
        <begin position="21"/>
        <end position="430"/>
    </location>
</feature>
<dbReference type="NCBIfam" id="NF008038">
    <property type="entry name" value="PRK10770.1"/>
    <property type="match status" value="1"/>
</dbReference>
<evidence type="ECO:0000313" key="10">
    <source>
        <dbReference type="Proteomes" id="UP000028602"/>
    </source>
</evidence>
<dbReference type="SUPFAM" id="SSF109998">
    <property type="entry name" value="Triger factor/SurA peptide-binding domain-like"/>
    <property type="match status" value="1"/>
</dbReference>
<comment type="subcellular location">
    <subcellularLocation>
        <location evidence="7">Periplasm</location>
    </subcellularLocation>
    <text evidence="7">Is capable of associating with the outer membrane.</text>
</comment>
<evidence type="ECO:0000256" key="1">
    <source>
        <dbReference type="ARBA" id="ARBA00022729"/>
    </source>
</evidence>
<name>A0A085JJH2_9GAMM</name>
<keyword evidence="6 7" id="KW-0413">Isomerase</keyword>
<dbReference type="PANTHER" id="PTHR47637">
    <property type="entry name" value="CHAPERONE SURA"/>
    <property type="match status" value="1"/>
</dbReference>
<evidence type="ECO:0000256" key="2">
    <source>
        <dbReference type="ARBA" id="ARBA00022737"/>
    </source>
</evidence>
<dbReference type="Pfam" id="PF00639">
    <property type="entry name" value="Rotamase"/>
    <property type="match status" value="1"/>
</dbReference>
<protein>
    <recommendedName>
        <fullName evidence="7">Chaperone SurA</fullName>
    </recommendedName>
    <alternativeName>
        <fullName evidence="7">Peptidyl-prolyl cis-trans isomerase SurA</fullName>
        <shortName evidence="7">PPIase SurA</shortName>
        <ecNumber evidence="7">5.2.1.8</ecNumber>
    </alternativeName>
    <alternativeName>
        <fullName evidence="7">Rotamase SurA</fullName>
    </alternativeName>
</protein>
<dbReference type="InterPro" id="IPR050280">
    <property type="entry name" value="OMP_Chaperone_SurA"/>
</dbReference>
<accession>A0A085JJH2</accession>
<keyword evidence="10" id="KW-1185">Reference proteome</keyword>
<dbReference type="GO" id="GO:0003755">
    <property type="term" value="F:peptidyl-prolyl cis-trans isomerase activity"/>
    <property type="evidence" value="ECO:0007669"/>
    <property type="project" value="UniProtKB-UniRule"/>
</dbReference>
<dbReference type="Gene3D" id="3.10.50.40">
    <property type="match status" value="2"/>
</dbReference>
<gene>
    <name evidence="7 9" type="primary">surA</name>
    <name evidence="9" type="ORF">GTPT_1151</name>
</gene>
<dbReference type="PROSITE" id="PS50198">
    <property type="entry name" value="PPIC_PPIASE_2"/>
    <property type="match status" value="2"/>
</dbReference>
<comment type="function">
    <text evidence="7">Chaperone involved in the correct folding and assembly of outer membrane proteins. Recognizes specific patterns of aromatic residues and the orientation of their side chains, which are found more frequently in integral outer membrane proteins. May act in both early periplasmic and late outer membrane-associated steps of protein maturation.</text>
</comment>
<keyword evidence="3 7" id="KW-0574">Periplasm</keyword>
<dbReference type="Pfam" id="PF09312">
    <property type="entry name" value="SurA_N"/>
    <property type="match status" value="1"/>
</dbReference>
<dbReference type="GO" id="GO:0030288">
    <property type="term" value="C:outer membrane-bounded periplasmic space"/>
    <property type="evidence" value="ECO:0007669"/>
    <property type="project" value="InterPro"/>
</dbReference>
<keyword evidence="1 7" id="KW-0732">Signal</keyword>
<evidence type="ECO:0000256" key="4">
    <source>
        <dbReference type="ARBA" id="ARBA00023110"/>
    </source>
</evidence>
<dbReference type="EC" id="5.2.1.8" evidence="7"/>
<dbReference type="AlphaFoldDB" id="A0A085JJH2"/>
<organism evidence="9 10">
    <name type="scientific">Tatumella ptyseos ATCC 33301</name>
    <dbReference type="NCBI Taxonomy" id="1005995"/>
    <lineage>
        <taxon>Bacteria</taxon>
        <taxon>Pseudomonadati</taxon>
        <taxon>Pseudomonadota</taxon>
        <taxon>Gammaproteobacteria</taxon>
        <taxon>Enterobacterales</taxon>
        <taxon>Erwiniaceae</taxon>
        <taxon>Tatumella</taxon>
    </lineage>
</organism>
<dbReference type="Pfam" id="PF13616">
    <property type="entry name" value="Rotamase_3"/>
    <property type="match status" value="1"/>
</dbReference>
<evidence type="ECO:0000313" key="9">
    <source>
        <dbReference type="EMBL" id="KFD20618.1"/>
    </source>
</evidence>
<evidence type="ECO:0000256" key="3">
    <source>
        <dbReference type="ARBA" id="ARBA00022764"/>
    </source>
</evidence>
<comment type="caution">
    <text evidence="9">The sequence shown here is derived from an EMBL/GenBank/DDBJ whole genome shotgun (WGS) entry which is preliminary data.</text>
</comment>
<dbReference type="PROSITE" id="PS01096">
    <property type="entry name" value="PPIC_PPIASE_1"/>
    <property type="match status" value="1"/>
</dbReference>
<keyword evidence="2 7" id="KW-0677">Repeat</keyword>
<dbReference type="InterPro" id="IPR023058">
    <property type="entry name" value="PPIase_PpiC_CS"/>
</dbReference>
<dbReference type="GO" id="GO:0006457">
    <property type="term" value="P:protein folding"/>
    <property type="evidence" value="ECO:0007669"/>
    <property type="project" value="UniProtKB-UniRule"/>
</dbReference>
<comment type="catalytic activity">
    <reaction evidence="7">
        <text>[protein]-peptidylproline (omega=180) = [protein]-peptidylproline (omega=0)</text>
        <dbReference type="Rhea" id="RHEA:16237"/>
        <dbReference type="Rhea" id="RHEA-COMP:10747"/>
        <dbReference type="Rhea" id="RHEA-COMP:10748"/>
        <dbReference type="ChEBI" id="CHEBI:83833"/>
        <dbReference type="ChEBI" id="CHEBI:83834"/>
        <dbReference type="EC" id="5.2.1.8"/>
    </reaction>
</comment>